<name>A0ABW8Y6P0_9FLAO</name>
<dbReference type="RefSeq" id="WP_408091186.1">
    <property type="nucleotide sequence ID" value="NZ_JBELPY010000008.1"/>
</dbReference>
<evidence type="ECO:0000256" key="1">
    <source>
        <dbReference type="SAM" id="Phobius"/>
    </source>
</evidence>
<gene>
    <name evidence="2" type="ORF">ABS765_12910</name>
</gene>
<evidence type="ECO:0000313" key="2">
    <source>
        <dbReference type="EMBL" id="MFL9834930.1"/>
    </source>
</evidence>
<keyword evidence="1" id="KW-0472">Membrane</keyword>
<keyword evidence="3" id="KW-1185">Reference proteome</keyword>
<accession>A0ABW8Y6P0</accession>
<keyword evidence="1" id="KW-1133">Transmembrane helix</keyword>
<dbReference type="Proteomes" id="UP001629058">
    <property type="component" value="Unassembled WGS sequence"/>
</dbReference>
<organism evidence="2 3">
    <name type="scientific">Chryseobacterium terrae</name>
    <dbReference type="NCBI Taxonomy" id="3163299"/>
    <lineage>
        <taxon>Bacteria</taxon>
        <taxon>Pseudomonadati</taxon>
        <taxon>Bacteroidota</taxon>
        <taxon>Flavobacteriia</taxon>
        <taxon>Flavobacteriales</taxon>
        <taxon>Weeksellaceae</taxon>
        <taxon>Chryseobacterium group</taxon>
        <taxon>Chryseobacterium</taxon>
    </lineage>
</organism>
<proteinExistence type="predicted"/>
<reference evidence="2 3" key="1">
    <citation type="submission" date="2024-06" db="EMBL/GenBank/DDBJ databases">
        <authorList>
            <person name="Kaempfer P."/>
            <person name="Viver T."/>
        </authorList>
    </citation>
    <scope>NUCLEOTIDE SEQUENCE [LARGE SCALE GENOMIC DNA]</scope>
    <source>
        <strain evidence="2 3">ST-37</strain>
    </source>
</reference>
<dbReference type="EMBL" id="JBELPY010000008">
    <property type="protein sequence ID" value="MFL9834930.1"/>
    <property type="molecule type" value="Genomic_DNA"/>
</dbReference>
<evidence type="ECO:0000313" key="3">
    <source>
        <dbReference type="Proteomes" id="UP001629058"/>
    </source>
</evidence>
<feature type="transmembrane region" description="Helical" evidence="1">
    <location>
        <begin position="12"/>
        <end position="30"/>
    </location>
</feature>
<protein>
    <submittedName>
        <fullName evidence="2">Uncharacterized protein</fullName>
    </submittedName>
</protein>
<feature type="transmembrane region" description="Helical" evidence="1">
    <location>
        <begin position="42"/>
        <end position="59"/>
    </location>
</feature>
<comment type="caution">
    <text evidence="2">The sequence shown here is derived from an EMBL/GenBank/DDBJ whole genome shotgun (WGS) entry which is preliminary data.</text>
</comment>
<sequence>MKEKAKWTTGKVILFILWYTGLFTLMYGIGYSKSTGNFDFKAGYFVIGILIIAPIYFYVRSLNESKKGFPIENFHKDIVVQDIKRHKICENIDLAKAEIESYVFGIGKDQNDYANIFYNKNDIEFVKTKITIKYYDKSLPIITAFTNIDEITLKKIFQKYTSTKVYFDKYIPTNYYLDLEFLANLNLKESSENQINLSKV</sequence>
<keyword evidence="1" id="KW-0812">Transmembrane</keyword>